<dbReference type="InterPro" id="IPR039771">
    <property type="entry name" value="Csl4"/>
</dbReference>
<dbReference type="PANTHER" id="PTHR12686">
    <property type="entry name" value="3'-5' EXORIBONUCLEASE CSL4-RELATED"/>
    <property type="match status" value="1"/>
</dbReference>
<gene>
    <name evidence="2" type="primary">csl4</name>
    <name evidence="4" type="ORF">D6D85_02100</name>
</gene>
<dbReference type="GO" id="GO:0006401">
    <property type="term" value="P:RNA catabolic process"/>
    <property type="evidence" value="ECO:0007669"/>
    <property type="project" value="UniProtKB-UniRule"/>
</dbReference>
<comment type="subunit">
    <text evidence="2">Component of the archaeal exosome complex. Forms a trimer of Rrp4 and/or Csl4 subunits. The trimer associates with an hexameric ring-like arrangement composed of 3 Rrp41-Rrp42 heterodimers. Interacts with DnaG.</text>
</comment>
<dbReference type="RefSeq" id="WP_125670412.1">
    <property type="nucleotide sequence ID" value="NZ_RCOS01000027.1"/>
</dbReference>
<keyword evidence="5" id="KW-1185">Reference proteome</keyword>
<comment type="function">
    <text evidence="2">Non-catalytic component of the exosome, which is a complex involved in RNA degradation. Increases the RNA binding and the efficiency of RNA degradation. Helpful for the interaction of the exosome with A-poor RNAs.</text>
</comment>
<keyword evidence="2" id="KW-0963">Cytoplasm</keyword>
<evidence type="ECO:0000313" key="5">
    <source>
        <dbReference type="Proteomes" id="UP000277582"/>
    </source>
</evidence>
<dbReference type="InterPro" id="IPR030850">
    <property type="entry name" value="Exosome_Csl4_arc"/>
</dbReference>
<evidence type="ECO:0000256" key="2">
    <source>
        <dbReference type="HAMAP-Rule" id="MF_00975"/>
    </source>
</evidence>
<keyword evidence="1 2" id="KW-0271">Exosome</keyword>
<evidence type="ECO:0000259" key="3">
    <source>
        <dbReference type="Pfam" id="PF14382"/>
    </source>
</evidence>
<dbReference type="Gene3D" id="2.40.50.100">
    <property type="match status" value="1"/>
</dbReference>
<dbReference type="AlphaFoldDB" id="A0A3R9X8E9"/>
<dbReference type="EMBL" id="RCOS01000027">
    <property type="protein sequence ID" value="RSN77797.1"/>
    <property type="molecule type" value="Genomic_DNA"/>
</dbReference>
<dbReference type="GO" id="GO:0000178">
    <property type="term" value="C:exosome (RNase complex)"/>
    <property type="evidence" value="ECO:0007669"/>
    <property type="project" value="UniProtKB-KW"/>
</dbReference>
<sequence length="184" mass="20417">MERIVIPGEKLGVIEQYLPGEGTYLNSSGVVVSNLLGEAISQNRKIAVKPVREVRYPLSAGDIVIAIIWSSERSQFLAKILALFKPKELLLKSLMSAIILKKTPENRAALPGDFVLAKVESFIGGDIYLTMTGSTELGVISAMCRKCNVKLNRVGYTLVCNKCQQVYLDRKISDHYGLNPFERR</sequence>
<evidence type="ECO:0000313" key="4">
    <source>
        <dbReference type="EMBL" id="RSN77797.1"/>
    </source>
</evidence>
<reference evidence="4 5" key="1">
    <citation type="submission" date="2018-10" db="EMBL/GenBank/DDBJ databases">
        <title>Co-occurring genomic capacity for anaerobic methane metabolism and dissimilatory sulfite reduction discovered in the Korarchaeota.</title>
        <authorList>
            <person name="Mckay L.J."/>
            <person name="Dlakic M."/>
            <person name="Fields M.W."/>
            <person name="Delmont T.O."/>
            <person name="Eren A.M."/>
            <person name="Jay Z.J."/>
            <person name="Klingelsmith K.B."/>
            <person name="Rusch D.B."/>
            <person name="Inskeep W.P."/>
        </authorList>
    </citation>
    <scope>NUCLEOTIDE SEQUENCE [LARGE SCALE GENOMIC DNA]</scope>
    <source>
        <strain evidence="4 5">MDKW</strain>
    </source>
</reference>
<dbReference type="GO" id="GO:0006396">
    <property type="term" value="P:RNA processing"/>
    <property type="evidence" value="ECO:0007669"/>
    <property type="project" value="InterPro"/>
</dbReference>
<feature type="binding site" evidence="2">
    <location>
        <position position="144"/>
    </location>
    <ligand>
        <name>Zn(2+)</name>
        <dbReference type="ChEBI" id="CHEBI:29105"/>
    </ligand>
</feature>
<accession>A0A3R9X8E9</accession>
<dbReference type="SUPFAM" id="SSF110324">
    <property type="entry name" value="Ribosomal L27 protein-like"/>
    <property type="match status" value="1"/>
</dbReference>
<comment type="caution">
    <text evidence="4">The sequence shown here is derived from an EMBL/GenBank/DDBJ whole genome shotgun (WGS) entry which is preliminary data.</text>
</comment>
<dbReference type="OrthoDB" id="6768at2157"/>
<name>A0A3R9X8E9_9CREN</name>
<keyword evidence="2" id="KW-0479">Metal-binding</keyword>
<comment type="subcellular location">
    <subcellularLocation>
        <location evidence="2">Cytoplasm</location>
    </subcellularLocation>
</comment>
<comment type="similarity">
    <text evidence="2">Belongs to the CSL4 family.</text>
</comment>
<dbReference type="Gene3D" id="2.40.50.140">
    <property type="entry name" value="Nucleic acid-binding proteins"/>
    <property type="match status" value="1"/>
</dbReference>
<dbReference type="HAMAP" id="MF_00975">
    <property type="entry name" value="Exosome_Csl4"/>
    <property type="match status" value="1"/>
</dbReference>
<feature type="binding site" evidence="2">
    <location>
        <position position="147"/>
    </location>
    <ligand>
        <name>Zn(2+)</name>
        <dbReference type="ChEBI" id="CHEBI:29105"/>
    </ligand>
</feature>
<feature type="binding site" evidence="2">
    <location>
        <position position="160"/>
    </location>
    <ligand>
        <name>Zn(2+)</name>
        <dbReference type="ChEBI" id="CHEBI:29105"/>
    </ligand>
</feature>
<evidence type="ECO:0000256" key="1">
    <source>
        <dbReference type="ARBA" id="ARBA00022835"/>
    </source>
</evidence>
<feature type="domain" description="Exosome complex component N-terminal" evidence="3">
    <location>
        <begin position="4"/>
        <end position="37"/>
    </location>
</feature>
<dbReference type="Proteomes" id="UP000277582">
    <property type="component" value="Unassembled WGS sequence"/>
</dbReference>
<dbReference type="InterPro" id="IPR012340">
    <property type="entry name" value="NA-bd_OB-fold"/>
</dbReference>
<dbReference type="PANTHER" id="PTHR12686:SF8">
    <property type="entry name" value="EXOSOME COMPLEX COMPONENT CSL4"/>
    <property type="match status" value="1"/>
</dbReference>
<proteinExistence type="inferred from homology"/>
<keyword evidence="2" id="KW-0862">Zinc</keyword>
<feature type="binding site" evidence="2">
    <location>
        <position position="163"/>
    </location>
    <ligand>
        <name>Zn(2+)</name>
        <dbReference type="ChEBI" id="CHEBI:29105"/>
    </ligand>
</feature>
<dbReference type="SUPFAM" id="SSF50249">
    <property type="entry name" value="Nucleic acid-binding proteins"/>
    <property type="match status" value="1"/>
</dbReference>
<dbReference type="GO" id="GO:0008270">
    <property type="term" value="F:zinc ion binding"/>
    <property type="evidence" value="ECO:0007669"/>
    <property type="project" value="UniProtKB-UniRule"/>
</dbReference>
<protein>
    <recommendedName>
        <fullName evidence="2">Exosome complex component Csl4</fullName>
    </recommendedName>
</protein>
<dbReference type="InterPro" id="IPR025721">
    <property type="entry name" value="Exosome_cplx_N_dom"/>
</dbReference>
<dbReference type="GO" id="GO:0005737">
    <property type="term" value="C:cytoplasm"/>
    <property type="evidence" value="ECO:0007669"/>
    <property type="project" value="UniProtKB-SubCell"/>
</dbReference>
<dbReference type="Pfam" id="PF14382">
    <property type="entry name" value="ECR1_N"/>
    <property type="match status" value="1"/>
</dbReference>
<dbReference type="NCBIfam" id="NF034126">
    <property type="entry name" value="PRK09521.1"/>
    <property type="match status" value="1"/>
</dbReference>
<organism evidence="4 5">
    <name type="scientific">Candidatus Methanodesulfokora washburnensis</name>
    <dbReference type="NCBI Taxonomy" id="2478471"/>
    <lineage>
        <taxon>Archaea</taxon>
        <taxon>Thermoproteota</taxon>
        <taxon>Candidatus Korarchaeia</taxon>
        <taxon>Candidatus Korarchaeia incertae sedis</taxon>
        <taxon>Candidatus Methanodesulfokora</taxon>
    </lineage>
</organism>